<dbReference type="WBParaSite" id="maker-uti_cns_0002313-snap-gene-0.5-mRNA-1">
    <property type="protein sequence ID" value="maker-uti_cns_0002313-snap-gene-0.5-mRNA-1"/>
    <property type="gene ID" value="maker-uti_cns_0002313-snap-gene-0.5"/>
</dbReference>
<organism evidence="1 2">
    <name type="scientific">Macrostomum lignano</name>
    <dbReference type="NCBI Taxonomy" id="282301"/>
    <lineage>
        <taxon>Eukaryota</taxon>
        <taxon>Metazoa</taxon>
        <taxon>Spiralia</taxon>
        <taxon>Lophotrochozoa</taxon>
        <taxon>Platyhelminthes</taxon>
        <taxon>Rhabditophora</taxon>
        <taxon>Macrostomorpha</taxon>
        <taxon>Macrostomida</taxon>
        <taxon>Macrostomidae</taxon>
        <taxon>Macrostomum</taxon>
    </lineage>
</organism>
<dbReference type="AlphaFoldDB" id="A0A1I8GL57"/>
<reference evidence="2" key="1">
    <citation type="submission" date="2016-11" db="UniProtKB">
        <authorList>
            <consortium name="WormBaseParasite"/>
        </authorList>
    </citation>
    <scope>IDENTIFICATION</scope>
</reference>
<name>A0A1I8GL57_9PLAT</name>
<sequence length="154" mass="17353">MSSSQQSDREILASSPDCPTFNDYRWYPDRPPLPRPKGPPLVLDYSRTECPPPYVARNWRGYTGAIGYFPEQPAPTNRRYFAHGLEPPEAGRRDCALRYQEIRAYRGSTAPPPGVPFNDAQLAALWGPQLMSHPASVSHHPQSISRLPSAFQYN</sequence>
<keyword evidence="1" id="KW-1185">Reference proteome</keyword>
<accession>A0A1I8GL57</accession>
<evidence type="ECO:0000313" key="1">
    <source>
        <dbReference type="Proteomes" id="UP000095280"/>
    </source>
</evidence>
<evidence type="ECO:0000313" key="2">
    <source>
        <dbReference type="WBParaSite" id="maker-uti_cns_0002313-snap-gene-0.5-mRNA-1"/>
    </source>
</evidence>
<dbReference type="Proteomes" id="UP000095280">
    <property type="component" value="Unplaced"/>
</dbReference>
<proteinExistence type="predicted"/>
<protein>
    <submittedName>
        <fullName evidence="2">UPF0573 protein C2orf70 homolog</fullName>
    </submittedName>
</protein>